<accession>A0A650EIZ9</accession>
<dbReference type="SUPFAM" id="SSF54523">
    <property type="entry name" value="Pili subunits"/>
    <property type="match status" value="1"/>
</dbReference>
<organism evidence="1">
    <name type="scientific">uncultured Candidatus Melainabacteria bacterium</name>
    <dbReference type="NCBI Taxonomy" id="2682970"/>
    <lineage>
        <taxon>Bacteria</taxon>
        <taxon>Bacillati</taxon>
        <taxon>Candidatus Melainabacteria</taxon>
        <taxon>environmental samples</taxon>
    </lineage>
</organism>
<dbReference type="Gene3D" id="3.30.700.10">
    <property type="entry name" value="Glycoprotein, Type 4 Pilin"/>
    <property type="match status" value="1"/>
</dbReference>
<dbReference type="AlphaFoldDB" id="A0A650EIZ9"/>
<dbReference type="EMBL" id="MN577570">
    <property type="protein sequence ID" value="QGT49667.1"/>
    <property type="molecule type" value="Genomic_DNA"/>
</dbReference>
<protein>
    <recommendedName>
        <fullName evidence="2">Pilin</fullName>
    </recommendedName>
</protein>
<proteinExistence type="predicted"/>
<evidence type="ECO:0000313" key="1">
    <source>
        <dbReference type="EMBL" id="QGT49667.1"/>
    </source>
</evidence>
<reference evidence="1" key="1">
    <citation type="journal article" date="2020" name="J. ISSAAS">
        <title>Lactobacilli and other gastrointestinal microbiota of Peromyscus leucopus, reservoir host for agents of Lyme disease and other zoonoses in North America.</title>
        <authorList>
            <person name="Milovic A."/>
            <person name="Bassam K."/>
            <person name="Shao H."/>
            <person name="Chatzistamou I."/>
            <person name="Tufts D.M."/>
            <person name="Diuk-Wasser M."/>
            <person name="Barbour A.G."/>
        </authorList>
    </citation>
    <scope>NUCLEOTIDE SEQUENCE</scope>
    <source>
        <strain evidence="1">LL20</strain>
    </source>
</reference>
<gene>
    <name evidence="1" type="ORF">Melaina855_0540</name>
</gene>
<name>A0A650EIZ9_9BACT</name>
<sequence>MTKKIAFTLAEVLITLGIIGVVAAITIPNLITNYKATRLKTQFFRVYSILQQVSRNFIKDDLPIEVPFSSNQYYKTFLNYLPGATDCGTSYSKKCVNLSDYVATGYLDDGQIMLADGTIMLFEREGWITVDINGNKNPPNKYGVDVFLFQIVDSEIKTMGDKGTRYPSEEYCSPKAGGGQRFGCAHKAKTDSEYFKWVLKNVK</sequence>
<evidence type="ECO:0008006" key="2">
    <source>
        <dbReference type="Google" id="ProtNLM"/>
    </source>
</evidence>
<dbReference type="InterPro" id="IPR045584">
    <property type="entry name" value="Pilin-like"/>
</dbReference>